<dbReference type="GeneID" id="64691631"/>
<feature type="compositionally biased region" description="Polar residues" evidence="1">
    <location>
        <begin position="47"/>
        <end position="57"/>
    </location>
</feature>
<dbReference type="OrthoDB" id="2913041at2759"/>
<dbReference type="EMBL" id="JABBWM010000061">
    <property type="protein sequence ID" value="KAG2098390.1"/>
    <property type="molecule type" value="Genomic_DNA"/>
</dbReference>
<dbReference type="AlphaFoldDB" id="A0A9P7EZX2"/>
<dbReference type="RefSeq" id="XP_041288858.1">
    <property type="nucleotide sequence ID" value="XM_041429372.1"/>
</dbReference>
<evidence type="ECO:0000313" key="2">
    <source>
        <dbReference type="EMBL" id="KAG2098390.1"/>
    </source>
</evidence>
<protein>
    <submittedName>
        <fullName evidence="2">Uncharacterized protein</fullName>
    </submittedName>
</protein>
<sequence length="255" mass="28596">MSTNDSTPALDIRLPVQTHRPLRERRSVRLTVQTTFEHSTDDPLTGHTPTTQATPSSAHREWDNFIHYDAPLEYCSRRYHLQDITECLYVASADTHEVDTLCAEAGVPFSHVLQIEPVEDVAASDSRSEEMIEGALKVQKLILKCPRQPEGRSGCTMLSASQLLAARDYLSLIMPYSSRFVPKHPPRFNVQLLVVAPADHTVDVMSIVLCYLAFSSGHHAETVMEHIGEEEYDEVWEGGISQEGLDFVEHVARVT</sequence>
<reference evidence="2" key="1">
    <citation type="journal article" date="2020" name="New Phytol.">
        <title>Comparative genomics reveals dynamic genome evolution in host specialist ectomycorrhizal fungi.</title>
        <authorList>
            <person name="Lofgren L.A."/>
            <person name="Nguyen N.H."/>
            <person name="Vilgalys R."/>
            <person name="Ruytinx J."/>
            <person name="Liao H.L."/>
            <person name="Branco S."/>
            <person name="Kuo A."/>
            <person name="LaButti K."/>
            <person name="Lipzen A."/>
            <person name="Andreopoulos W."/>
            <person name="Pangilinan J."/>
            <person name="Riley R."/>
            <person name="Hundley H."/>
            <person name="Na H."/>
            <person name="Barry K."/>
            <person name="Grigoriev I.V."/>
            <person name="Stajich J.E."/>
            <person name="Kennedy P.G."/>
        </authorList>
    </citation>
    <scope>NUCLEOTIDE SEQUENCE</scope>
    <source>
        <strain evidence="2">FC423</strain>
    </source>
</reference>
<accession>A0A9P7EZX2</accession>
<evidence type="ECO:0000256" key="1">
    <source>
        <dbReference type="SAM" id="MobiDB-lite"/>
    </source>
</evidence>
<keyword evidence="3" id="KW-1185">Reference proteome</keyword>
<feature type="region of interest" description="Disordered" evidence="1">
    <location>
        <begin position="33"/>
        <end position="57"/>
    </location>
</feature>
<name>A0A9P7EZX2_9AGAM</name>
<evidence type="ECO:0000313" key="3">
    <source>
        <dbReference type="Proteomes" id="UP000823399"/>
    </source>
</evidence>
<organism evidence="2 3">
    <name type="scientific">Suillus discolor</name>
    <dbReference type="NCBI Taxonomy" id="1912936"/>
    <lineage>
        <taxon>Eukaryota</taxon>
        <taxon>Fungi</taxon>
        <taxon>Dikarya</taxon>
        <taxon>Basidiomycota</taxon>
        <taxon>Agaricomycotina</taxon>
        <taxon>Agaricomycetes</taxon>
        <taxon>Agaricomycetidae</taxon>
        <taxon>Boletales</taxon>
        <taxon>Suillineae</taxon>
        <taxon>Suillaceae</taxon>
        <taxon>Suillus</taxon>
    </lineage>
</organism>
<dbReference type="Proteomes" id="UP000823399">
    <property type="component" value="Unassembled WGS sequence"/>
</dbReference>
<comment type="caution">
    <text evidence="2">The sequence shown here is derived from an EMBL/GenBank/DDBJ whole genome shotgun (WGS) entry which is preliminary data.</text>
</comment>
<proteinExistence type="predicted"/>
<gene>
    <name evidence="2" type="ORF">F5147DRAFT_358415</name>
</gene>